<evidence type="ECO:0000313" key="2">
    <source>
        <dbReference type="EMBL" id="RKI90812.1"/>
    </source>
</evidence>
<keyword evidence="1" id="KW-0472">Membrane</keyword>
<dbReference type="OrthoDB" id="1779345at2"/>
<evidence type="ECO:0008006" key="4">
    <source>
        <dbReference type="Google" id="ProtNLM"/>
    </source>
</evidence>
<dbReference type="Proteomes" id="UP000280696">
    <property type="component" value="Unassembled WGS sequence"/>
</dbReference>
<reference evidence="2 3" key="1">
    <citation type="submission" date="2018-09" db="EMBL/GenBank/DDBJ databases">
        <title>Murine metabolic-syndrome-specific gut microbial biobank.</title>
        <authorList>
            <person name="Liu C."/>
        </authorList>
    </citation>
    <scope>NUCLEOTIDE SEQUENCE [LARGE SCALE GENOMIC DNA]</scope>
    <source>
        <strain evidence="2 3">0.1xD8-82</strain>
    </source>
</reference>
<dbReference type="EMBL" id="RAYQ01000012">
    <property type="protein sequence ID" value="RKI90812.1"/>
    <property type="molecule type" value="Genomic_DNA"/>
</dbReference>
<dbReference type="Pfam" id="PF18975">
    <property type="entry name" value="DUF5711"/>
    <property type="match status" value="1"/>
</dbReference>
<proteinExistence type="predicted"/>
<keyword evidence="1" id="KW-0812">Transmembrane</keyword>
<gene>
    <name evidence="2" type="ORF">D7V94_11815</name>
</gene>
<keyword evidence="1" id="KW-1133">Transmembrane helix</keyword>
<protein>
    <recommendedName>
        <fullName evidence="4">WD40 repeat domain-containing protein</fullName>
    </recommendedName>
</protein>
<accession>A0A3A9AH52</accession>
<sequence>MANIRDYLKEKEKRQKIDKGVNYKEKIRSHKLAIFYRIALTVALVIAAIVFFIMQWKNKIYTQGTVISSYPVIIVQGATVKELGGNILLYSKDGASCMDAKGNAVWNRTYEMQTPLISICEQMTAIGDYNGRSIYVMDKNGEKGTINTNLPIRDFCVSANGVVAAVLDDADITRIYVYDGNESTDVPIVYGKATMDKSGYPVSISLSPNGNLMAVSYLYVDSGNMKSSVAFYNFGEVGKNEADNYVSGFDYMDTIVPYVQFMDNDSAFGVSDDRIVFFSGAERPVNIASDFLADEVQSVYYSEDYVGLVFIDQSGESAYRLDVYNQSGSKVHSQLFDIEYTDIVFHKDQIIIYNDLDCRIYGLNGVEKFAGNFEKNTSLIIPGSSAYKYVVVTSDSVDTIELK</sequence>
<feature type="transmembrane region" description="Helical" evidence="1">
    <location>
        <begin position="34"/>
        <end position="56"/>
    </location>
</feature>
<dbReference type="RefSeq" id="WP_120470007.1">
    <property type="nucleotide sequence ID" value="NZ_RAYQ01000012.1"/>
</dbReference>
<dbReference type="SUPFAM" id="SSF69322">
    <property type="entry name" value="Tricorn protease domain 2"/>
    <property type="match status" value="1"/>
</dbReference>
<organism evidence="2 3">
    <name type="scientific">Parablautia intestinalis</name>
    <dbReference type="NCBI Taxonomy" id="2320100"/>
    <lineage>
        <taxon>Bacteria</taxon>
        <taxon>Bacillati</taxon>
        <taxon>Bacillota</taxon>
        <taxon>Clostridia</taxon>
        <taxon>Lachnospirales</taxon>
        <taxon>Lachnospiraceae</taxon>
        <taxon>Parablautia</taxon>
    </lineage>
</organism>
<comment type="caution">
    <text evidence="2">The sequence shown here is derived from an EMBL/GenBank/DDBJ whole genome shotgun (WGS) entry which is preliminary data.</text>
</comment>
<dbReference type="AlphaFoldDB" id="A0A3A9AH52"/>
<keyword evidence="3" id="KW-1185">Reference proteome</keyword>
<dbReference type="InterPro" id="IPR043765">
    <property type="entry name" value="DUF5711"/>
</dbReference>
<name>A0A3A9AH52_9FIRM</name>
<evidence type="ECO:0000256" key="1">
    <source>
        <dbReference type="SAM" id="Phobius"/>
    </source>
</evidence>
<evidence type="ECO:0000313" key="3">
    <source>
        <dbReference type="Proteomes" id="UP000280696"/>
    </source>
</evidence>